<accession>A0A1F6CIB8</accession>
<keyword evidence="1" id="KW-0472">Membrane</keyword>
<dbReference type="Proteomes" id="UP000178815">
    <property type="component" value="Unassembled WGS sequence"/>
</dbReference>
<protein>
    <submittedName>
        <fullName evidence="2">Uncharacterized protein</fullName>
    </submittedName>
</protein>
<keyword evidence="1" id="KW-1133">Transmembrane helix</keyword>
<feature type="transmembrane region" description="Helical" evidence="1">
    <location>
        <begin position="20"/>
        <end position="37"/>
    </location>
</feature>
<dbReference type="STRING" id="1798481.A2678_02505"/>
<sequence>METENKSRTAEDIVREYSTPLSIVAAGALIAMVMYAGPATRGASSGRGADTESSLQELVVPADGITLPIIWGDLGAQMVEVGAIDAARMEALYQDRGGFPPEFRKMLEKNMNEKIVITSTNSGYLLNLLWALGLANKNPVLADTTEMMNPAYKGAGGFASTGGWTLAQGNPMNHYNMHTLITLTAAEQALVDRVSRNIYRPCCNNSTHFPDCNHGMAMLGFLELMASQGVNEQDMYKAALAVNSYWFPETYLTLATYMQNKGVEWKDISPQEVLGKNYSSSSGYANIASQVTLPEQGGTSGGCSA</sequence>
<evidence type="ECO:0000313" key="3">
    <source>
        <dbReference type="Proteomes" id="UP000178815"/>
    </source>
</evidence>
<comment type="caution">
    <text evidence="2">The sequence shown here is derived from an EMBL/GenBank/DDBJ whole genome shotgun (WGS) entry which is preliminary data.</text>
</comment>
<name>A0A1F6CIB8_9BACT</name>
<evidence type="ECO:0000313" key="2">
    <source>
        <dbReference type="EMBL" id="OGG48915.1"/>
    </source>
</evidence>
<organism evidence="2 3">
    <name type="scientific">Candidatus Kaiserbacteria bacterium RIFCSPHIGHO2_01_FULL_53_31</name>
    <dbReference type="NCBI Taxonomy" id="1798481"/>
    <lineage>
        <taxon>Bacteria</taxon>
        <taxon>Candidatus Kaiseribacteriota</taxon>
    </lineage>
</organism>
<dbReference type="EMBL" id="MFKU01000006">
    <property type="protein sequence ID" value="OGG48915.1"/>
    <property type="molecule type" value="Genomic_DNA"/>
</dbReference>
<keyword evidence="1" id="KW-0812">Transmembrane</keyword>
<reference evidence="2 3" key="1">
    <citation type="journal article" date="2016" name="Nat. Commun.">
        <title>Thousands of microbial genomes shed light on interconnected biogeochemical processes in an aquifer system.</title>
        <authorList>
            <person name="Anantharaman K."/>
            <person name="Brown C.T."/>
            <person name="Hug L.A."/>
            <person name="Sharon I."/>
            <person name="Castelle C.J."/>
            <person name="Probst A.J."/>
            <person name="Thomas B.C."/>
            <person name="Singh A."/>
            <person name="Wilkins M.J."/>
            <person name="Karaoz U."/>
            <person name="Brodie E.L."/>
            <person name="Williams K.H."/>
            <person name="Hubbard S.S."/>
            <person name="Banfield J.F."/>
        </authorList>
    </citation>
    <scope>NUCLEOTIDE SEQUENCE [LARGE SCALE GENOMIC DNA]</scope>
</reference>
<proteinExistence type="predicted"/>
<dbReference type="AlphaFoldDB" id="A0A1F6CIB8"/>
<evidence type="ECO:0000256" key="1">
    <source>
        <dbReference type="SAM" id="Phobius"/>
    </source>
</evidence>
<gene>
    <name evidence="2" type="ORF">A2678_02505</name>
</gene>